<keyword evidence="4" id="KW-0809">Transit peptide</keyword>
<keyword evidence="6" id="KW-0472">Membrane</keyword>
<dbReference type="Pfam" id="PF04800">
    <property type="entry name" value="NDUS4"/>
    <property type="match status" value="1"/>
</dbReference>
<dbReference type="InterPro" id="IPR038532">
    <property type="entry name" value="NDUFS4-like_sf"/>
</dbReference>
<evidence type="ECO:0000256" key="1">
    <source>
        <dbReference type="ARBA" id="ARBA00004370"/>
    </source>
</evidence>
<keyword evidence="5" id="KW-0249">Electron transport</keyword>
<dbReference type="KEGG" id="swi:Swit_3450"/>
<dbReference type="Proteomes" id="UP000001989">
    <property type="component" value="Chromosome"/>
</dbReference>
<protein>
    <submittedName>
        <fullName evidence="7">ETC complex I subunit conserved region</fullName>
    </submittedName>
</protein>
<reference evidence="7 8" key="1">
    <citation type="journal article" date="2010" name="J. Bacteriol.">
        <title>Genome sequence of the dioxin-mineralizing bacterium Sphingomonas wittichii RW1.</title>
        <authorList>
            <person name="Miller T.R."/>
            <person name="Delcher A.L."/>
            <person name="Salzberg S.L."/>
            <person name="Saunders E."/>
            <person name="Detter J.C."/>
            <person name="Halden R.U."/>
        </authorList>
    </citation>
    <scope>NUCLEOTIDE SEQUENCE [LARGE SCALE GENOMIC DNA]</scope>
    <source>
        <strain evidence="8">DSM 6014 / CCUG 31198 / JCM 15750 / NBRC 105917 / EY 4224 / RW1</strain>
    </source>
</reference>
<organism evidence="7 8">
    <name type="scientific">Rhizorhabdus wittichii (strain DSM 6014 / CCUG 31198 / JCM 15750 / NBRC 105917 / EY 4224 / RW1)</name>
    <name type="common">Sphingomonas wittichii</name>
    <dbReference type="NCBI Taxonomy" id="392499"/>
    <lineage>
        <taxon>Bacteria</taxon>
        <taxon>Pseudomonadati</taxon>
        <taxon>Pseudomonadota</taxon>
        <taxon>Alphaproteobacteria</taxon>
        <taxon>Sphingomonadales</taxon>
        <taxon>Sphingomonadaceae</taxon>
        <taxon>Rhizorhabdus</taxon>
    </lineage>
</organism>
<evidence type="ECO:0000256" key="5">
    <source>
        <dbReference type="ARBA" id="ARBA00022982"/>
    </source>
</evidence>
<keyword evidence="2" id="KW-0813">Transport</keyword>
<dbReference type="EMBL" id="CP000699">
    <property type="protein sequence ID" value="ABQ69796.1"/>
    <property type="molecule type" value="Genomic_DNA"/>
</dbReference>
<dbReference type="InterPro" id="IPR006885">
    <property type="entry name" value="NADH_UbQ_FeS_4_mit-like"/>
</dbReference>
<dbReference type="GO" id="GO:0016020">
    <property type="term" value="C:membrane"/>
    <property type="evidence" value="ECO:0007669"/>
    <property type="project" value="UniProtKB-SubCell"/>
</dbReference>
<evidence type="ECO:0000256" key="4">
    <source>
        <dbReference type="ARBA" id="ARBA00022946"/>
    </source>
</evidence>
<dbReference type="Gene3D" id="3.30.160.190">
    <property type="entry name" value="atu1810 like domain"/>
    <property type="match status" value="1"/>
</dbReference>
<keyword evidence="3" id="KW-0679">Respiratory chain</keyword>
<gene>
    <name evidence="7" type="ordered locus">Swit_3450</name>
</gene>
<keyword evidence="8" id="KW-1185">Reference proteome</keyword>
<accession>A0A9J9HDQ8</accession>
<dbReference type="GO" id="GO:0022900">
    <property type="term" value="P:electron transport chain"/>
    <property type="evidence" value="ECO:0007669"/>
    <property type="project" value="InterPro"/>
</dbReference>
<evidence type="ECO:0000256" key="3">
    <source>
        <dbReference type="ARBA" id="ARBA00022660"/>
    </source>
</evidence>
<comment type="subcellular location">
    <subcellularLocation>
        <location evidence="1">Membrane</location>
    </subcellularLocation>
</comment>
<dbReference type="PANTHER" id="PTHR12219">
    <property type="entry name" value="NADH-UBIQUINONE OXIDOREDUCTASE"/>
    <property type="match status" value="1"/>
</dbReference>
<evidence type="ECO:0000256" key="6">
    <source>
        <dbReference type="ARBA" id="ARBA00023136"/>
    </source>
</evidence>
<name>A0A9J9HDQ8_RHIWR</name>
<sequence length="112" mass="12374">MARSTRTLFGNGHMAHARIYQRIKNAMQSGRARTNSWVLEYEPTEAKRPDPLTGWAGSGDTRGQVRLSFPSLEAAKAYADREGLTAHVVAGPERTLKLQAYADNFMVGPINL</sequence>
<proteinExistence type="predicted"/>
<evidence type="ECO:0000313" key="7">
    <source>
        <dbReference type="EMBL" id="ABQ69796.1"/>
    </source>
</evidence>
<evidence type="ECO:0000256" key="2">
    <source>
        <dbReference type="ARBA" id="ARBA00022448"/>
    </source>
</evidence>
<dbReference type="PANTHER" id="PTHR12219:SF8">
    <property type="entry name" value="NADH DEHYDROGENASE [UBIQUINONE] IRON-SULFUR PROTEIN 4, MITOCHONDRIAL"/>
    <property type="match status" value="1"/>
</dbReference>
<evidence type="ECO:0000313" key="8">
    <source>
        <dbReference type="Proteomes" id="UP000001989"/>
    </source>
</evidence>
<dbReference type="AlphaFoldDB" id="A0A9J9HDQ8"/>